<dbReference type="RefSeq" id="WP_168769038.1">
    <property type="nucleotide sequence ID" value="NZ_PGTY01000001.1"/>
</dbReference>
<gene>
    <name evidence="3" type="ORF">BC777_0278</name>
</gene>
<keyword evidence="2" id="KW-0812">Transmembrane</keyword>
<feature type="transmembrane region" description="Helical" evidence="2">
    <location>
        <begin position="5"/>
        <end position="25"/>
    </location>
</feature>
<evidence type="ECO:0000313" key="4">
    <source>
        <dbReference type="Proteomes" id="UP000228531"/>
    </source>
</evidence>
<keyword evidence="2" id="KW-0472">Membrane</keyword>
<evidence type="ECO:0000256" key="1">
    <source>
        <dbReference type="SAM" id="MobiDB-lite"/>
    </source>
</evidence>
<keyword evidence="2" id="KW-1133">Transmembrane helix</keyword>
<name>A0A2M8WKL7_9RHOB</name>
<dbReference type="EMBL" id="PGTY01000001">
    <property type="protein sequence ID" value="PJI91450.1"/>
    <property type="molecule type" value="Genomic_DNA"/>
</dbReference>
<dbReference type="AlphaFoldDB" id="A0A2M8WKL7"/>
<dbReference type="Proteomes" id="UP000228531">
    <property type="component" value="Unassembled WGS sequence"/>
</dbReference>
<protein>
    <recommendedName>
        <fullName evidence="5">Exopolysaccharide production repressor protein</fullName>
    </recommendedName>
</protein>
<reference evidence="3 4" key="1">
    <citation type="submission" date="2017-11" db="EMBL/GenBank/DDBJ databases">
        <title>Genomic Encyclopedia of Archaeal and Bacterial Type Strains, Phase II (KMG-II): From Individual Species to Whole Genera.</title>
        <authorList>
            <person name="Goeker M."/>
        </authorList>
    </citation>
    <scope>NUCLEOTIDE SEQUENCE [LARGE SCALE GENOMIC DNA]</scope>
    <source>
        <strain evidence="3 4">DSM 29128</strain>
    </source>
</reference>
<feature type="transmembrane region" description="Helical" evidence="2">
    <location>
        <begin position="31"/>
        <end position="52"/>
    </location>
</feature>
<keyword evidence="4" id="KW-1185">Reference proteome</keyword>
<proteinExistence type="predicted"/>
<accession>A0A2M8WKL7</accession>
<organism evidence="3 4">
    <name type="scientific">Yoonia maricola</name>
    <dbReference type="NCBI Taxonomy" id="420999"/>
    <lineage>
        <taxon>Bacteria</taxon>
        <taxon>Pseudomonadati</taxon>
        <taxon>Pseudomonadota</taxon>
        <taxon>Alphaproteobacteria</taxon>
        <taxon>Rhodobacterales</taxon>
        <taxon>Paracoccaceae</taxon>
        <taxon>Yoonia</taxon>
    </lineage>
</organism>
<sequence>MRLQIFACFMGVVAAAMAVFSYLAGADAGTIILRVVVVLLVLQVAYFLLLVAMSMLSPAKPKPVESDQNAPVDALAKTQKQ</sequence>
<evidence type="ECO:0000313" key="3">
    <source>
        <dbReference type="EMBL" id="PJI91450.1"/>
    </source>
</evidence>
<evidence type="ECO:0000256" key="2">
    <source>
        <dbReference type="SAM" id="Phobius"/>
    </source>
</evidence>
<feature type="region of interest" description="Disordered" evidence="1">
    <location>
        <begin position="60"/>
        <end position="81"/>
    </location>
</feature>
<evidence type="ECO:0008006" key="5">
    <source>
        <dbReference type="Google" id="ProtNLM"/>
    </source>
</evidence>
<comment type="caution">
    <text evidence="3">The sequence shown here is derived from an EMBL/GenBank/DDBJ whole genome shotgun (WGS) entry which is preliminary data.</text>
</comment>